<dbReference type="OrthoDB" id="176168at2"/>
<dbReference type="EMBL" id="LT796768">
    <property type="protein sequence ID" value="SKB07549.1"/>
    <property type="molecule type" value="Genomic_DNA"/>
</dbReference>
<evidence type="ECO:0000313" key="3">
    <source>
        <dbReference type="Proteomes" id="UP000191040"/>
    </source>
</evidence>
<organism evidence="2 3">
    <name type="scientific">Aeromicrobium choanae</name>
    <dbReference type="NCBI Taxonomy" id="1736691"/>
    <lineage>
        <taxon>Bacteria</taxon>
        <taxon>Bacillati</taxon>
        <taxon>Actinomycetota</taxon>
        <taxon>Actinomycetes</taxon>
        <taxon>Propionibacteriales</taxon>
        <taxon>Nocardioidaceae</taxon>
        <taxon>Aeromicrobium</taxon>
    </lineage>
</organism>
<protein>
    <submittedName>
        <fullName evidence="2">Uncharacterized protein</fullName>
    </submittedName>
</protein>
<dbReference type="AlphaFoldDB" id="A0A1T4Z0G9"/>
<name>A0A1T4Z0G9_9ACTN</name>
<evidence type="ECO:0000313" key="2">
    <source>
        <dbReference type="EMBL" id="SKB07549.1"/>
    </source>
</evidence>
<sequence>MRLRALALATATGLVLTVAPATAAEAARKPAYKVSISTSTANPSVGTTVKVTGKVTGPKAAKKRLLVQRKVGAGKWTTVAKVRTTKSRKYAARVKVSTAGKHAVRVVAPKSSKARAGSSRARSFTGWRWLDLTKQPNQGGGDIVNGPVTIAGKSYPKAFTFRYSGVYFNTGGKCTTLRGSVGTPDPVGASLLALTFANQDLDDALEYRTVVAAGAAPKAASYPVSGKPVVAFGDGGGEGRVSIVAPELRCSINALPAMELPPL</sequence>
<evidence type="ECO:0000256" key="1">
    <source>
        <dbReference type="SAM" id="SignalP"/>
    </source>
</evidence>
<gene>
    <name evidence="2" type="ORF">SAMN06295964_1735</name>
</gene>
<feature type="chain" id="PRO_5012888378" evidence="1">
    <location>
        <begin position="24"/>
        <end position="263"/>
    </location>
</feature>
<keyword evidence="1" id="KW-0732">Signal</keyword>
<dbReference type="STRING" id="1736691.SAMN06295964_1735"/>
<proteinExistence type="predicted"/>
<dbReference type="RefSeq" id="WP_078699782.1">
    <property type="nucleotide sequence ID" value="NZ_LT796768.1"/>
</dbReference>
<feature type="signal peptide" evidence="1">
    <location>
        <begin position="1"/>
        <end position="23"/>
    </location>
</feature>
<reference evidence="3" key="1">
    <citation type="submission" date="2017-02" db="EMBL/GenBank/DDBJ databases">
        <authorList>
            <person name="Varghese N."/>
            <person name="Submissions S."/>
        </authorList>
    </citation>
    <scope>NUCLEOTIDE SEQUENCE [LARGE SCALE GENOMIC DNA]</scope>
    <source>
        <strain evidence="3">9H-4</strain>
    </source>
</reference>
<keyword evidence="3" id="KW-1185">Reference proteome</keyword>
<accession>A0A1T4Z0G9</accession>
<dbReference type="Proteomes" id="UP000191040">
    <property type="component" value="Chromosome I"/>
</dbReference>